<keyword evidence="4" id="KW-0564">Palmitate</keyword>
<dbReference type="Proteomes" id="UP000193100">
    <property type="component" value="Chromosome"/>
</dbReference>
<evidence type="ECO:0000256" key="6">
    <source>
        <dbReference type="ARBA" id="ARBA00023288"/>
    </source>
</evidence>
<feature type="region of interest" description="Disordered" evidence="7">
    <location>
        <begin position="26"/>
        <end position="59"/>
    </location>
</feature>
<comment type="subcellular location">
    <subcellularLocation>
        <location evidence="1">Cell outer membrane</location>
        <topology evidence="1">Lipid-anchor</topology>
    </subcellularLocation>
</comment>
<dbReference type="GeneID" id="77257593"/>
<evidence type="ECO:0000256" key="3">
    <source>
        <dbReference type="ARBA" id="ARBA00023136"/>
    </source>
</evidence>
<dbReference type="NCBIfam" id="NF047847">
    <property type="entry name" value="SS_mature_LptM"/>
    <property type="match status" value="1"/>
</dbReference>
<evidence type="ECO:0000256" key="5">
    <source>
        <dbReference type="ARBA" id="ARBA00023237"/>
    </source>
</evidence>
<dbReference type="RefSeq" id="WP_085681691.1">
    <property type="nucleotide sequence ID" value="NZ_CP020931.1"/>
</dbReference>
<reference evidence="8 9" key="1">
    <citation type="submission" date="2017-04" db="EMBL/GenBank/DDBJ databases">
        <title>Genome Sequence of Marinobacter salarius strain SMR5 Isolated from a culture of the Diatom Skeletonema marinoi.</title>
        <authorList>
            <person name="Topel M."/>
            <person name="Pinder M.I.M."/>
            <person name="Johansson O.N."/>
            <person name="Kourtchenko O."/>
            <person name="Godhe A."/>
            <person name="Clarke A.K."/>
        </authorList>
    </citation>
    <scope>NUCLEOTIDE SEQUENCE [LARGE SCALE GENOMIC DNA]</scope>
    <source>
        <strain evidence="8 9">SMR5</strain>
    </source>
</reference>
<evidence type="ECO:0000256" key="2">
    <source>
        <dbReference type="ARBA" id="ARBA00022729"/>
    </source>
</evidence>
<gene>
    <name evidence="8" type="ORF">MARSALSMR5_03673</name>
</gene>
<name>A0A1W6KE30_9GAMM</name>
<sequence>MKPGQTLTFLLVMVVFLVGCGQKGPLYRQAPASDDTATEQAAPSQKSSEHDSSEPAEDQ</sequence>
<dbReference type="InterPro" id="IPR032831">
    <property type="entry name" value="LptM_cons"/>
</dbReference>
<dbReference type="AlphaFoldDB" id="A0A1W6KE30"/>
<evidence type="ECO:0000256" key="1">
    <source>
        <dbReference type="ARBA" id="ARBA00004459"/>
    </source>
</evidence>
<accession>A0A1W6KE30</accession>
<keyword evidence="3" id="KW-0472">Membrane</keyword>
<evidence type="ECO:0000256" key="4">
    <source>
        <dbReference type="ARBA" id="ARBA00023139"/>
    </source>
</evidence>
<proteinExistence type="predicted"/>
<dbReference type="GO" id="GO:0009279">
    <property type="term" value="C:cell outer membrane"/>
    <property type="evidence" value="ECO:0007669"/>
    <property type="project" value="UniProtKB-SubCell"/>
</dbReference>
<evidence type="ECO:0000256" key="7">
    <source>
        <dbReference type="SAM" id="MobiDB-lite"/>
    </source>
</evidence>
<evidence type="ECO:0000313" key="9">
    <source>
        <dbReference type="Proteomes" id="UP000193100"/>
    </source>
</evidence>
<dbReference type="PROSITE" id="PS51257">
    <property type="entry name" value="PROKAR_LIPOPROTEIN"/>
    <property type="match status" value="1"/>
</dbReference>
<evidence type="ECO:0000313" key="8">
    <source>
        <dbReference type="EMBL" id="ARM85694.1"/>
    </source>
</evidence>
<keyword evidence="6 8" id="KW-0449">Lipoprotein</keyword>
<dbReference type="Pfam" id="PF13627">
    <property type="entry name" value="LptM_cons"/>
    <property type="match status" value="1"/>
</dbReference>
<keyword evidence="5" id="KW-0998">Cell outer membrane</keyword>
<organism evidence="8 9">
    <name type="scientific">Marinobacter salarius</name>
    <dbReference type="NCBI Taxonomy" id="1420917"/>
    <lineage>
        <taxon>Bacteria</taxon>
        <taxon>Pseudomonadati</taxon>
        <taxon>Pseudomonadota</taxon>
        <taxon>Gammaproteobacteria</taxon>
        <taxon>Pseudomonadales</taxon>
        <taxon>Marinobacteraceae</taxon>
        <taxon>Marinobacter</taxon>
    </lineage>
</organism>
<protein>
    <submittedName>
        <fullName evidence="8">Prokaryotic lipoprotein-attachment site</fullName>
    </submittedName>
</protein>
<dbReference type="STRING" id="1420917.AU15_03375"/>
<keyword evidence="2" id="KW-0732">Signal</keyword>
<dbReference type="EMBL" id="CP020931">
    <property type="protein sequence ID" value="ARM85694.1"/>
    <property type="molecule type" value="Genomic_DNA"/>
</dbReference>